<dbReference type="Pfam" id="PF00120">
    <property type="entry name" value="Gln-synt_C"/>
    <property type="match status" value="1"/>
</dbReference>
<dbReference type="SUPFAM" id="SSF55931">
    <property type="entry name" value="Glutamine synthetase/guanido kinase"/>
    <property type="match status" value="1"/>
</dbReference>
<dbReference type="EMBL" id="JAGTJQ010000008">
    <property type="protein sequence ID" value="KAH7025762.1"/>
    <property type="molecule type" value="Genomic_DNA"/>
</dbReference>
<dbReference type="OrthoDB" id="3364440at2759"/>
<dbReference type="PANTHER" id="PTHR43383:SF2">
    <property type="entry name" value="AMIDOHYDROLASE 2 FAMILY PROTEIN"/>
    <property type="match status" value="1"/>
</dbReference>
<dbReference type="InterPro" id="IPR032466">
    <property type="entry name" value="Metal_Hydrolase"/>
</dbReference>
<dbReference type="GO" id="GO:0004356">
    <property type="term" value="F:glutamine synthetase activity"/>
    <property type="evidence" value="ECO:0007669"/>
    <property type="project" value="InterPro"/>
</dbReference>
<dbReference type="PROSITE" id="PS51987">
    <property type="entry name" value="GS_CATALYTIC"/>
    <property type="match status" value="1"/>
</dbReference>
<keyword evidence="5" id="KW-1185">Reference proteome</keyword>
<dbReference type="InterPro" id="IPR006680">
    <property type="entry name" value="Amidohydro-rel"/>
</dbReference>
<dbReference type="InterPro" id="IPR008146">
    <property type="entry name" value="Gln_synth_cat_dom"/>
</dbReference>
<proteinExistence type="inferred from homology"/>
<evidence type="ECO:0000313" key="5">
    <source>
        <dbReference type="Proteomes" id="UP000756346"/>
    </source>
</evidence>
<reference evidence="4" key="1">
    <citation type="journal article" date="2021" name="Nat. Commun.">
        <title>Genetic determinants of endophytism in the Arabidopsis root mycobiome.</title>
        <authorList>
            <person name="Mesny F."/>
            <person name="Miyauchi S."/>
            <person name="Thiergart T."/>
            <person name="Pickel B."/>
            <person name="Atanasova L."/>
            <person name="Karlsson M."/>
            <person name="Huettel B."/>
            <person name="Barry K.W."/>
            <person name="Haridas S."/>
            <person name="Chen C."/>
            <person name="Bauer D."/>
            <person name="Andreopoulos W."/>
            <person name="Pangilinan J."/>
            <person name="LaButti K."/>
            <person name="Riley R."/>
            <person name="Lipzen A."/>
            <person name="Clum A."/>
            <person name="Drula E."/>
            <person name="Henrissat B."/>
            <person name="Kohler A."/>
            <person name="Grigoriev I.V."/>
            <person name="Martin F.M."/>
            <person name="Hacquard S."/>
        </authorList>
    </citation>
    <scope>NUCLEOTIDE SEQUENCE</scope>
    <source>
        <strain evidence="4">MPI-CAGE-CH-0230</strain>
    </source>
</reference>
<gene>
    <name evidence="4" type="ORF">B0I36DRAFT_293428</name>
</gene>
<dbReference type="AlphaFoldDB" id="A0A9P8Y233"/>
<accession>A0A9P8Y233</accession>
<dbReference type="InterPro" id="IPR014746">
    <property type="entry name" value="Gln_synth/guanido_kin_cat_dom"/>
</dbReference>
<sequence length="887" mass="98975">MPPQEKNLDELDRVIDTWPIIDNHAHPLLKAEYLDKYSLLSIASEAHGDALPDHKSSLPHLRATSQLATLLGCDNSWDHVEAAIQHVRKTDPEAWTRRCLAGIETLLLDDGLDGPGEVHGYAWHDRFTRSKCKRIVRIETVAQDIIRTHCAQYLQDQTRSIPDHVEQIFSQFQQAIKQAVEDPEVVGFKSIICYRSGLDISRRASVDKKSVATELAAILEGHANGAAPFQKLRHSRLNQLLVHVTASAIAEGEGQKKKPFQFHTGLGDNDITLTRSSPSHLQDFIRDHPSVPIVLLHGGYPWTREMGYLATHYANVYADIGEVFPMVSRHGQESILRQILELCPWTKVLWSTDGHWFPETYVLATIQARNVFKSVLGDLVHLGDLSQAQAIQLVKDVFFNNSNKLYDLHIESPGAVQAPTVAAQHTDLTGSVALCHTERPSFIQQLRNLGPKWLRVYWHDYTSSARCMLVPMGKVWKSLERDGQFSVAITKASLGILQVDMCAPGVTGTGMYRFNVDWTTMKAGPVTDHVSCFGHFTDDGAEVPLCPRTLLRNTLRQAAGAGLSFLIGFEIEFVVMQRTTNSSGNDAYQTLPNDGHAWGMSRVLADWGRDGSFRTAVDEIMDALDHADISIEAFHPESAPGQYEIVLSALPPMEACDTLLHARQIIESVVARHDFRVTLHPKPFPRACGTATHMHLSVTSKNDGSKADAERTYKLFYGGIMDHMAAILAVTYPSPASYERMVDSFWAGGRWITWGTQNKEAPLRQCEGSHWEFKTMDGLANPYFAVTAVLSAGLDSILRTKTSVDNWGDCKGDPAKLSDLERKELRITKMFPANLPEALRALEKDQAATGFLSRDFVERYVTVKDAEVGLLSGLSDEERRTWIIARY</sequence>
<organism evidence="4 5">
    <name type="scientific">Microdochium trichocladiopsis</name>
    <dbReference type="NCBI Taxonomy" id="1682393"/>
    <lineage>
        <taxon>Eukaryota</taxon>
        <taxon>Fungi</taxon>
        <taxon>Dikarya</taxon>
        <taxon>Ascomycota</taxon>
        <taxon>Pezizomycotina</taxon>
        <taxon>Sordariomycetes</taxon>
        <taxon>Xylariomycetidae</taxon>
        <taxon>Xylariales</taxon>
        <taxon>Microdochiaceae</taxon>
        <taxon>Microdochium</taxon>
    </lineage>
</organism>
<comment type="caution">
    <text evidence="4">The sequence shown here is derived from an EMBL/GenBank/DDBJ whole genome shotgun (WGS) entry which is preliminary data.</text>
</comment>
<dbReference type="PANTHER" id="PTHR43383">
    <property type="entry name" value="NODULIN 6"/>
    <property type="match status" value="1"/>
</dbReference>
<evidence type="ECO:0000256" key="1">
    <source>
        <dbReference type="PROSITE-ProRule" id="PRU01331"/>
    </source>
</evidence>
<dbReference type="Pfam" id="PF04909">
    <property type="entry name" value="Amidohydro_2"/>
    <property type="match status" value="1"/>
</dbReference>
<dbReference type="SUPFAM" id="SSF51556">
    <property type="entry name" value="Metallo-dependent hydrolases"/>
    <property type="match status" value="1"/>
</dbReference>
<evidence type="ECO:0000259" key="3">
    <source>
        <dbReference type="PROSITE" id="PS51987"/>
    </source>
</evidence>
<dbReference type="Proteomes" id="UP000756346">
    <property type="component" value="Unassembled WGS sequence"/>
</dbReference>
<evidence type="ECO:0000256" key="2">
    <source>
        <dbReference type="RuleBase" id="RU000384"/>
    </source>
</evidence>
<name>A0A9P8Y233_9PEZI</name>
<dbReference type="SMART" id="SM01230">
    <property type="entry name" value="Gln-synt_C"/>
    <property type="match status" value="1"/>
</dbReference>
<dbReference type="RefSeq" id="XP_046008979.1">
    <property type="nucleotide sequence ID" value="XM_046151799.1"/>
</dbReference>
<dbReference type="Gene3D" id="3.30.590.10">
    <property type="entry name" value="Glutamine synthetase/guanido kinase, catalytic domain"/>
    <property type="match status" value="1"/>
</dbReference>
<feature type="domain" description="GS catalytic" evidence="3">
    <location>
        <begin position="547"/>
        <end position="887"/>
    </location>
</feature>
<comment type="similarity">
    <text evidence="1 2">Belongs to the glutamine synthetase family.</text>
</comment>
<evidence type="ECO:0000313" key="4">
    <source>
        <dbReference type="EMBL" id="KAH7025762.1"/>
    </source>
</evidence>
<dbReference type="Gene3D" id="3.20.20.140">
    <property type="entry name" value="Metal-dependent hydrolases"/>
    <property type="match status" value="1"/>
</dbReference>
<dbReference type="GO" id="GO:0016787">
    <property type="term" value="F:hydrolase activity"/>
    <property type="evidence" value="ECO:0007669"/>
    <property type="project" value="InterPro"/>
</dbReference>
<dbReference type="GeneID" id="70181345"/>
<protein>
    <recommendedName>
        <fullName evidence="3">GS catalytic domain-containing protein</fullName>
    </recommendedName>
</protein>